<feature type="domain" description="Rhodanese" evidence="1">
    <location>
        <begin position="41"/>
        <end position="131"/>
    </location>
</feature>
<dbReference type="PANTHER" id="PTHR45431">
    <property type="entry name" value="RHODANESE-LIKE DOMAIN-CONTAINING PROTEIN 15, CHLOROPLASTIC"/>
    <property type="match status" value="1"/>
</dbReference>
<dbReference type="InterPro" id="IPR036873">
    <property type="entry name" value="Rhodanese-like_dom_sf"/>
</dbReference>
<organism evidence="2 3">
    <name type="scientific">Aestuariibaculum marinum</name>
    <dbReference type="NCBI Taxonomy" id="2683592"/>
    <lineage>
        <taxon>Bacteria</taxon>
        <taxon>Pseudomonadati</taxon>
        <taxon>Bacteroidota</taxon>
        <taxon>Flavobacteriia</taxon>
        <taxon>Flavobacteriales</taxon>
        <taxon>Flavobacteriaceae</taxon>
    </lineage>
</organism>
<dbReference type="AlphaFoldDB" id="A0A8J6U4M1"/>
<accession>A0A8J6U4M1</accession>
<dbReference type="EMBL" id="JACVXD010000004">
    <property type="protein sequence ID" value="MBD0824290.1"/>
    <property type="molecule type" value="Genomic_DNA"/>
</dbReference>
<dbReference type="RefSeq" id="WP_188223587.1">
    <property type="nucleotide sequence ID" value="NZ_JACVXD010000004.1"/>
</dbReference>
<dbReference type="SUPFAM" id="SSF52821">
    <property type="entry name" value="Rhodanese/Cell cycle control phosphatase"/>
    <property type="match status" value="1"/>
</dbReference>
<name>A0A8J6U4M1_9FLAO</name>
<keyword evidence="3" id="KW-1185">Reference proteome</keyword>
<reference evidence="2 3" key="1">
    <citation type="journal article" date="2018" name="J. Microbiol.">
        <title>Aestuariibaculum marinum sp. nov., a marine bacterium isolated from seawater in South Korea.</title>
        <authorList>
            <person name="Choi J."/>
            <person name="Lee D."/>
            <person name="Jang J.H."/>
            <person name="Cha S."/>
            <person name="Seo T."/>
        </authorList>
    </citation>
    <scope>NUCLEOTIDE SEQUENCE [LARGE SCALE GENOMIC DNA]</scope>
    <source>
        <strain evidence="2 3">IP7</strain>
    </source>
</reference>
<dbReference type="Pfam" id="PF00581">
    <property type="entry name" value="Rhodanese"/>
    <property type="match status" value="1"/>
</dbReference>
<gene>
    <name evidence="2" type="ORF">ICJ85_09665</name>
</gene>
<dbReference type="InterPro" id="IPR052367">
    <property type="entry name" value="Thiosulfate_ST/Rhodanese-like"/>
</dbReference>
<dbReference type="Proteomes" id="UP000621516">
    <property type="component" value="Unassembled WGS sequence"/>
</dbReference>
<dbReference type="InterPro" id="IPR001763">
    <property type="entry name" value="Rhodanese-like_dom"/>
</dbReference>
<evidence type="ECO:0000259" key="1">
    <source>
        <dbReference type="PROSITE" id="PS50206"/>
    </source>
</evidence>
<dbReference type="SMART" id="SM00450">
    <property type="entry name" value="RHOD"/>
    <property type="match status" value="1"/>
</dbReference>
<evidence type="ECO:0000313" key="3">
    <source>
        <dbReference type="Proteomes" id="UP000621516"/>
    </source>
</evidence>
<dbReference type="PROSITE" id="PS50206">
    <property type="entry name" value="RHODANESE_3"/>
    <property type="match status" value="1"/>
</dbReference>
<dbReference type="PROSITE" id="PS51257">
    <property type="entry name" value="PROKAR_LIPOPROTEIN"/>
    <property type="match status" value="1"/>
</dbReference>
<proteinExistence type="predicted"/>
<comment type="caution">
    <text evidence="2">The sequence shown here is derived from an EMBL/GenBank/DDBJ whole genome shotgun (WGS) entry which is preliminary data.</text>
</comment>
<sequence length="131" mass="14548">MRRIIVLVSVILVSVFGCKGLSTQKDIANVPVDSASELVDTRNKLQLIDVRTPEEYEAGHLQGATNIDFFSDSFREEIEKLDKHKPVLVYCKSGGRSSKSAAIFKELGFTKIYNMEGGITSWSEAGYKTVK</sequence>
<dbReference type="CDD" id="cd00158">
    <property type="entry name" value="RHOD"/>
    <property type="match status" value="1"/>
</dbReference>
<protein>
    <submittedName>
        <fullName evidence="2">Rhodanese-like domain-containing protein</fullName>
    </submittedName>
</protein>
<dbReference type="Gene3D" id="3.40.250.10">
    <property type="entry name" value="Rhodanese-like domain"/>
    <property type="match status" value="1"/>
</dbReference>
<evidence type="ECO:0000313" key="2">
    <source>
        <dbReference type="EMBL" id="MBD0824290.1"/>
    </source>
</evidence>
<dbReference type="PANTHER" id="PTHR45431:SF3">
    <property type="entry name" value="RHODANESE-LIKE DOMAIN-CONTAINING PROTEIN 15, CHLOROPLASTIC"/>
    <property type="match status" value="1"/>
</dbReference>